<dbReference type="Pfam" id="PF00011">
    <property type="entry name" value="HSP20"/>
    <property type="match status" value="1"/>
</dbReference>
<reference evidence="7" key="2">
    <citation type="submission" date="2018-11" db="EMBL/GenBank/DDBJ databases">
        <title>Trombidioid mite genomics.</title>
        <authorList>
            <person name="Dong X."/>
        </authorList>
    </citation>
    <scope>NUCLEOTIDE SEQUENCE</scope>
    <source>
        <strain evidence="7">UoL-WK</strain>
    </source>
</reference>
<dbReference type="GO" id="GO:0051082">
    <property type="term" value="F:unfolded protein binding"/>
    <property type="evidence" value="ECO:0007669"/>
    <property type="project" value="TreeGrafter"/>
</dbReference>
<name>A0A3S3P9S2_9ACAR</name>
<dbReference type="CDD" id="cd06526">
    <property type="entry name" value="metazoan_ACD"/>
    <property type="match status" value="1"/>
</dbReference>
<gene>
    <name evidence="7" type="ORF">B4U79_01594</name>
    <name evidence="8" type="ORF">B4U79_03199</name>
</gene>
<evidence type="ECO:0000313" key="8">
    <source>
        <dbReference type="EMBL" id="RWS04855.1"/>
    </source>
</evidence>
<evidence type="ECO:0000313" key="9">
    <source>
        <dbReference type="Proteomes" id="UP000285301"/>
    </source>
</evidence>
<organism evidence="7 9">
    <name type="scientific">Dinothrombium tinctorium</name>
    <dbReference type="NCBI Taxonomy" id="1965070"/>
    <lineage>
        <taxon>Eukaryota</taxon>
        <taxon>Metazoa</taxon>
        <taxon>Ecdysozoa</taxon>
        <taxon>Arthropoda</taxon>
        <taxon>Chelicerata</taxon>
        <taxon>Arachnida</taxon>
        <taxon>Acari</taxon>
        <taxon>Acariformes</taxon>
        <taxon>Trombidiformes</taxon>
        <taxon>Prostigmata</taxon>
        <taxon>Anystina</taxon>
        <taxon>Parasitengona</taxon>
        <taxon>Trombidioidea</taxon>
        <taxon>Trombidiidae</taxon>
        <taxon>Dinothrombium</taxon>
    </lineage>
</organism>
<keyword evidence="3" id="KW-0479">Metal-binding</keyword>
<dbReference type="InterPro" id="IPR055269">
    <property type="entry name" value="Alpha-crystallin/HSP_16"/>
</dbReference>
<dbReference type="InterPro" id="IPR001436">
    <property type="entry name" value="Alpha-crystallin/sHSP_animal"/>
</dbReference>
<dbReference type="GO" id="GO:0009408">
    <property type="term" value="P:response to heat"/>
    <property type="evidence" value="ECO:0007669"/>
    <property type="project" value="UniProtKB-ARBA"/>
</dbReference>
<feature type="domain" description="SHSP" evidence="6">
    <location>
        <begin position="45"/>
        <end position="156"/>
    </location>
</feature>
<sequence>MYRRTLSSEFGEKIYHQNFGSPIDANDSLNSHFYHRWPRWSSQHFPDLNNDKGYSYVRNDSRTFQVMLDCCHFNPEEITVKIADQILTINAKHDVREDEHGRVSREFTRYYDLPRDVEAEKAFSTFRSDGILVVNAPKKATYSPMGKERVIPIEMEAEVKSHHTVNGHNDVHNGRTDTGTNP</sequence>
<evidence type="ECO:0000259" key="6">
    <source>
        <dbReference type="PROSITE" id="PS01031"/>
    </source>
</evidence>
<comment type="similarity">
    <text evidence="2 4 5">Belongs to the small heat shock protein (HSP20) family.</text>
</comment>
<dbReference type="PRINTS" id="PR00299">
    <property type="entry name" value="ACRYSTALLIN"/>
</dbReference>
<dbReference type="GO" id="GO:0046872">
    <property type="term" value="F:metal ion binding"/>
    <property type="evidence" value="ECO:0007669"/>
    <property type="project" value="UniProtKB-KW"/>
</dbReference>
<proteinExistence type="inferred from homology"/>
<keyword evidence="3" id="KW-0862">Zinc</keyword>
<protein>
    <submittedName>
        <fullName evidence="7">Alpha-B-crystallin-like protein</fullName>
    </submittedName>
</protein>
<evidence type="ECO:0000256" key="5">
    <source>
        <dbReference type="RuleBase" id="RU003616"/>
    </source>
</evidence>
<reference evidence="7 9" key="1">
    <citation type="journal article" date="2018" name="Gigascience">
        <title>Genomes of trombidid mites reveal novel predicted allergens and laterally-transferred genes associated with secondary metabolism.</title>
        <authorList>
            <person name="Dong X."/>
            <person name="Chaisiri K."/>
            <person name="Xia D."/>
            <person name="Armstrong S.D."/>
            <person name="Fang Y."/>
            <person name="Donnelly M.J."/>
            <person name="Kadowaki T."/>
            <person name="McGarry J.W."/>
            <person name="Darby A.C."/>
            <person name="Makepeace B.L."/>
        </authorList>
    </citation>
    <scope>NUCLEOTIDE SEQUENCE [LARGE SCALE GENOMIC DNA]</scope>
    <source>
        <strain evidence="7">UoL-WK</strain>
    </source>
</reference>
<dbReference type="InterPro" id="IPR008978">
    <property type="entry name" value="HSP20-like_chaperone"/>
</dbReference>
<dbReference type="OrthoDB" id="7651744at2759"/>
<evidence type="ECO:0000256" key="4">
    <source>
        <dbReference type="PROSITE-ProRule" id="PRU00285"/>
    </source>
</evidence>
<dbReference type="EMBL" id="NCKU01005221">
    <property type="protein sequence ID" value="RWS04855.1"/>
    <property type="molecule type" value="Genomic_DNA"/>
</dbReference>
<dbReference type="Gene3D" id="2.60.40.790">
    <property type="match status" value="1"/>
</dbReference>
<feature type="binding site" evidence="3">
    <location>
        <position position="93"/>
    </location>
    <ligand>
        <name>Zn(2+)</name>
        <dbReference type="ChEBI" id="CHEBI:29105"/>
        <label>1</label>
    </ligand>
</feature>
<dbReference type="STRING" id="1965070.A0A3S3P9S2"/>
<dbReference type="GO" id="GO:0005634">
    <property type="term" value="C:nucleus"/>
    <property type="evidence" value="ECO:0007669"/>
    <property type="project" value="TreeGrafter"/>
</dbReference>
<keyword evidence="1" id="KW-0346">Stress response</keyword>
<dbReference type="Proteomes" id="UP000285301">
    <property type="component" value="Unassembled WGS sequence"/>
</dbReference>
<accession>A0A3S3P9S2</accession>
<dbReference type="PANTHER" id="PTHR45640">
    <property type="entry name" value="HEAT SHOCK PROTEIN HSP-12.2-RELATED"/>
    <property type="match status" value="1"/>
</dbReference>
<dbReference type="GO" id="GO:0005737">
    <property type="term" value="C:cytoplasm"/>
    <property type="evidence" value="ECO:0007669"/>
    <property type="project" value="TreeGrafter"/>
</dbReference>
<dbReference type="GO" id="GO:0042026">
    <property type="term" value="P:protein refolding"/>
    <property type="evidence" value="ECO:0007669"/>
    <property type="project" value="TreeGrafter"/>
</dbReference>
<keyword evidence="9" id="KW-1185">Reference proteome</keyword>
<dbReference type="PROSITE" id="PS01031">
    <property type="entry name" value="SHSP"/>
    <property type="match status" value="1"/>
</dbReference>
<dbReference type="EMBL" id="NCKU01005755">
    <property type="protein sequence ID" value="RWS04195.1"/>
    <property type="molecule type" value="Genomic_DNA"/>
</dbReference>
<dbReference type="PIRSF" id="PIRSF036514">
    <property type="entry name" value="Sm_HSP_B1"/>
    <property type="match status" value="1"/>
</dbReference>
<evidence type="ECO:0000256" key="3">
    <source>
        <dbReference type="PIRSR" id="PIRSR036514-1"/>
    </source>
</evidence>
<dbReference type="PANTHER" id="PTHR45640:SF13">
    <property type="entry name" value="HEAT SHOCK PROTEIN 22-RELATED"/>
    <property type="match status" value="1"/>
</dbReference>
<evidence type="ECO:0000256" key="2">
    <source>
        <dbReference type="PIRNR" id="PIRNR036514"/>
    </source>
</evidence>
<evidence type="ECO:0000256" key="1">
    <source>
        <dbReference type="ARBA" id="ARBA00023016"/>
    </source>
</evidence>
<dbReference type="InterPro" id="IPR002068">
    <property type="entry name" value="A-crystallin/Hsp20_dom"/>
</dbReference>
<dbReference type="AlphaFoldDB" id="A0A3S3P9S2"/>
<comment type="caution">
    <text evidence="7">The sequence shown here is derived from an EMBL/GenBank/DDBJ whole genome shotgun (WGS) entry which is preliminary data.</text>
</comment>
<dbReference type="SUPFAM" id="SSF49764">
    <property type="entry name" value="HSP20-like chaperones"/>
    <property type="match status" value="1"/>
</dbReference>
<evidence type="ECO:0000313" key="7">
    <source>
        <dbReference type="EMBL" id="RWS04195.1"/>
    </source>
</evidence>
<feature type="binding site" evidence="3">
    <location>
        <position position="100"/>
    </location>
    <ligand>
        <name>Zn(2+)</name>
        <dbReference type="ChEBI" id="CHEBI:29105"/>
        <label>1</label>
    </ligand>
</feature>